<name>A0A6J1JYZ4_CUCMA</name>
<dbReference type="PANTHER" id="PTHR11176">
    <property type="entry name" value="BOULE-RELATED"/>
    <property type="match status" value="1"/>
</dbReference>
<sequence>MSQQHRQFHNNGGGGGGSSSSVGLWGQYNDTTFTKIFVGGLAWDTQRHTLKRYFEQFGEILEAVVITDKTTGRSKGYGFVTFKDPDSAIRASQNPSPVIDGRTANCNLASQHGVAGRFRGSSGIVTPHAYHIPSSSYIHQPTTQYSYPLSGYGFAGYSQDIIHPLNYYGAYRGQQFSPYYSGIGISEQARMFENLYPYYAQSSQGYAFGIQYPHLMHYPCLHQQQHGLTDILSLPGWNATRTGTTATPTWAVVSGPSQASSAIASEPKSSS</sequence>
<evidence type="ECO:0000256" key="1">
    <source>
        <dbReference type="ARBA" id="ARBA00022884"/>
    </source>
</evidence>
<dbReference type="KEGG" id="cmax:111488693"/>
<gene>
    <name evidence="5" type="primary">LOC111488693</name>
</gene>
<proteinExistence type="predicted"/>
<dbReference type="InterPro" id="IPR035979">
    <property type="entry name" value="RBD_domain_sf"/>
</dbReference>
<accession>A0A6J1JYZ4</accession>
<keyword evidence="4" id="KW-1185">Reference proteome</keyword>
<organism evidence="4 5">
    <name type="scientific">Cucurbita maxima</name>
    <name type="common">Pumpkin</name>
    <name type="synonym">Winter squash</name>
    <dbReference type="NCBI Taxonomy" id="3661"/>
    <lineage>
        <taxon>Eukaryota</taxon>
        <taxon>Viridiplantae</taxon>
        <taxon>Streptophyta</taxon>
        <taxon>Embryophyta</taxon>
        <taxon>Tracheophyta</taxon>
        <taxon>Spermatophyta</taxon>
        <taxon>Magnoliopsida</taxon>
        <taxon>eudicotyledons</taxon>
        <taxon>Gunneridae</taxon>
        <taxon>Pentapetalae</taxon>
        <taxon>rosids</taxon>
        <taxon>fabids</taxon>
        <taxon>Cucurbitales</taxon>
        <taxon>Cucurbitaceae</taxon>
        <taxon>Cucurbiteae</taxon>
        <taxon>Cucurbita</taxon>
    </lineage>
</organism>
<dbReference type="PANTHER" id="PTHR11176:SF22">
    <property type="entry name" value="RNA-BINDING PROTEIN 38-LIKE ISOFORM X1"/>
    <property type="match status" value="1"/>
</dbReference>
<dbReference type="InterPro" id="IPR012677">
    <property type="entry name" value="Nucleotide-bd_a/b_plait_sf"/>
</dbReference>
<dbReference type="GeneID" id="111488693"/>
<keyword evidence="1 2" id="KW-0694">RNA-binding</keyword>
<dbReference type="PROSITE" id="PS50102">
    <property type="entry name" value="RRM"/>
    <property type="match status" value="1"/>
</dbReference>
<dbReference type="SMART" id="SM00360">
    <property type="entry name" value="RRM"/>
    <property type="match status" value="1"/>
</dbReference>
<evidence type="ECO:0000259" key="3">
    <source>
        <dbReference type="PROSITE" id="PS50102"/>
    </source>
</evidence>
<dbReference type="RefSeq" id="XP_022992358.1">
    <property type="nucleotide sequence ID" value="XM_023136590.1"/>
</dbReference>
<evidence type="ECO:0000256" key="2">
    <source>
        <dbReference type="PROSITE-ProRule" id="PRU00176"/>
    </source>
</evidence>
<protein>
    <submittedName>
        <fullName evidence="5">RNA-binding protein 38-like</fullName>
    </submittedName>
</protein>
<dbReference type="CDD" id="cd12384">
    <property type="entry name" value="RRM_RBM24_RBM38_like"/>
    <property type="match status" value="1"/>
</dbReference>
<evidence type="ECO:0000313" key="4">
    <source>
        <dbReference type="Proteomes" id="UP000504608"/>
    </source>
</evidence>
<dbReference type="Gene3D" id="3.30.70.330">
    <property type="match status" value="1"/>
</dbReference>
<dbReference type="GO" id="GO:0003723">
    <property type="term" value="F:RNA binding"/>
    <property type="evidence" value="ECO:0007669"/>
    <property type="project" value="UniProtKB-UniRule"/>
</dbReference>
<dbReference type="AlphaFoldDB" id="A0A6J1JYZ4"/>
<dbReference type="InterPro" id="IPR000504">
    <property type="entry name" value="RRM_dom"/>
</dbReference>
<evidence type="ECO:0000313" key="5">
    <source>
        <dbReference type="RefSeq" id="XP_022992358.1"/>
    </source>
</evidence>
<dbReference type="OrthoDB" id="439808at2759"/>
<dbReference type="SUPFAM" id="SSF54928">
    <property type="entry name" value="RNA-binding domain, RBD"/>
    <property type="match status" value="1"/>
</dbReference>
<dbReference type="Pfam" id="PF00076">
    <property type="entry name" value="RRM_1"/>
    <property type="match status" value="1"/>
</dbReference>
<reference evidence="5" key="1">
    <citation type="submission" date="2025-08" db="UniProtKB">
        <authorList>
            <consortium name="RefSeq"/>
        </authorList>
    </citation>
    <scope>IDENTIFICATION</scope>
    <source>
        <tissue evidence="5">Young leaves</tissue>
    </source>
</reference>
<feature type="domain" description="RRM" evidence="3">
    <location>
        <begin position="34"/>
        <end position="111"/>
    </location>
</feature>
<dbReference type="Proteomes" id="UP000504608">
    <property type="component" value="Unplaced"/>
</dbReference>